<evidence type="ECO:0000313" key="3">
    <source>
        <dbReference type="Proteomes" id="UP001189429"/>
    </source>
</evidence>
<name>A0ABN9V4D2_9DINO</name>
<proteinExistence type="predicted"/>
<keyword evidence="3" id="KW-1185">Reference proteome</keyword>
<dbReference type="Proteomes" id="UP001189429">
    <property type="component" value="Unassembled WGS sequence"/>
</dbReference>
<feature type="region of interest" description="Disordered" evidence="1">
    <location>
        <begin position="365"/>
        <end position="384"/>
    </location>
</feature>
<reference evidence="2" key="1">
    <citation type="submission" date="2023-10" db="EMBL/GenBank/DDBJ databases">
        <authorList>
            <person name="Chen Y."/>
            <person name="Shah S."/>
            <person name="Dougan E. K."/>
            <person name="Thang M."/>
            <person name="Chan C."/>
        </authorList>
    </citation>
    <scope>NUCLEOTIDE SEQUENCE [LARGE SCALE GENOMIC DNA]</scope>
</reference>
<feature type="compositionally biased region" description="Low complexity" evidence="1">
    <location>
        <begin position="374"/>
        <end position="384"/>
    </location>
</feature>
<organism evidence="2 3">
    <name type="scientific">Prorocentrum cordatum</name>
    <dbReference type="NCBI Taxonomy" id="2364126"/>
    <lineage>
        <taxon>Eukaryota</taxon>
        <taxon>Sar</taxon>
        <taxon>Alveolata</taxon>
        <taxon>Dinophyceae</taxon>
        <taxon>Prorocentrales</taxon>
        <taxon>Prorocentraceae</taxon>
        <taxon>Prorocentrum</taxon>
    </lineage>
</organism>
<comment type="caution">
    <text evidence="2">The sequence shown here is derived from an EMBL/GenBank/DDBJ whole genome shotgun (WGS) entry which is preliminary data.</text>
</comment>
<protein>
    <submittedName>
        <fullName evidence="2">Uncharacterized protein</fullName>
    </submittedName>
</protein>
<accession>A0ABN9V4D2</accession>
<dbReference type="EMBL" id="CAUYUJ010016652">
    <property type="protein sequence ID" value="CAK0867518.1"/>
    <property type="molecule type" value="Genomic_DNA"/>
</dbReference>
<gene>
    <name evidence="2" type="ORF">PCOR1329_LOCUS54440</name>
</gene>
<evidence type="ECO:0000313" key="2">
    <source>
        <dbReference type="EMBL" id="CAK0867518.1"/>
    </source>
</evidence>
<evidence type="ECO:0000256" key="1">
    <source>
        <dbReference type="SAM" id="MobiDB-lite"/>
    </source>
</evidence>
<sequence>MAEQAPGVMVHSLAGRLLTAAFPAGQKDGVPQESDDEYRRWLRGKVVRARDVNCSSTFPPRMLASLWSGRPMHWMWQRLEFLDCKGGGLLEVINPSVSPVEHCQSEIIRMLMPDAGDAPLRALFFHYELEPRALHLAKTHAFQILTSAYAQHHWRFVVPLSDVPFEIMRCMESADGRAAAVARLFQKPLRCLEVRLARKLRRLWPSDSEMLDDAHFWSAYMLFAKHALLCNMHIERLLSLVRQSLPFDLKAPVLERVCGNGFLSQCVAQHVSAGGEDPRVESLASARRAGVPLRRDEAWAPPKGQTRAQPACILYANLHVQDKLIENPTLAPADARRELVAEFNALPIAQQAVYQSRVQEAKLEKQRSKLVQEPDTSPTSSWTPTAMMGCSSIDAPVSSAAFFEASGALHEDASFMSWGVQARAEFRRQCFVADAGSIPRGRRIAIARCCFQKHFGVCAHDDADIYAALVSAGQALWQHVWSNSLASVWLHVWIADGSGPVPGHPTDSGGVSLSMDACGKLVVLNHVSLVKRVLAYLTPLPEHALLVSRVEATFFEGSARVGEQRIEARWPAVVVVGNLAEALLG</sequence>